<comment type="caution">
    <text evidence="3">The sequence shown here is derived from an EMBL/GenBank/DDBJ whole genome shotgun (WGS) entry which is preliminary data.</text>
</comment>
<dbReference type="KEGG" id="sapo:SAPIO_CDS7451"/>
<dbReference type="HOGENOM" id="CLU_041956_0_0_1"/>
<dbReference type="VEuPathDB" id="FungiDB:SAPIO_CDS7451"/>
<sequence length="384" mass="42319">MAAVIDPTKPTKYPVVLSDALLGGTAKDVFTNVRYNHKPDLSSETSPEQARLKPAIAGSTSSYELSFQDEGGKYAYAGTRTVGENQYILYFDPSRKVFVLDRIDSTFNMNLTRTPDNSDPDSLRQQFEQLDTSITADTSIVAKSAKKPAATKSATTKAAPKTTKKEAAPRRKAPPKKKKEEPKSIELSLPEPAPEPKKEPEKPQKKKKRPDPESEEDEDDDDDGGLLVEYPGAEPNRQNDFSPAFPDNTFPLRRFSEFAEKLRESGNEDFDEESNSDNEDIALSGFKLPSPVGKKNNHNSAYGQDDEDDEDDDAIMEDVNVPRNLEADLEADLQAGLENELEAHLKAGLQSNLEDDLAAELENELMQANSGGDADSESEVSEED</sequence>
<feature type="compositionally biased region" description="Acidic residues" evidence="1">
    <location>
        <begin position="374"/>
        <end position="384"/>
    </location>
</feature>
<evidence type="ECO:0000313" key="3">
    <source>
        <dbReference type="EMBL" id="KEZ41340.1"/>
    </source>
</evidence>
<proteinExistence type="predicted"/>
<evidence type="ECO:0000259" key="2">
    <source>
        <dbReference type="Pfam" id="PF09816"/>
    </source>
</evidence>
<feature type="compositionally biased region" description="Acidic residues" evidence="1">
    <location>
        <begin position="304"/>
        <end position="316"/>
    </location>
</feature>
<feature type="region of interest" description="Disordered" evidence="1">
    <location>
        <begin position="364"/>
        <end position="384"/>
    </location>
</feature>
<reference evidence="3 4" key="1">
    <citation type="journal article" date="2014" name="Genome Announc.">
        <title>Draft genome sequence of the pathogenic fungus Scedosporium apiospermum.</title>
        <authorList>
            <person name="Vandeputte P."/>
            <person name="Ghamrawi S."/>
            <person name="Rechenmann M."/>
            <person name="Iltis A."/>
            <person name="Giraud S."/>
            <person name="Fleury M."/>
            <person name="Thornton C."/>
            <person name="Delhaes L."/>
            <person name="Meyer W."/>
            <person name="Papon N."/>
            <person name="Bouchara J.P."/>
        </authorList>
    </citation>
    <scope>NUCLEOTIDE SEQUENCE [LARGE SCALE GENOMIC DNA]</scope>
    <source>
        <strain evidence="3 4">IHEM 14462</strain>
    </source>
</reference>
<dbReference type="OrthoDB" id="125903at2759"/>
<feature type="domain" description="Transcription elongation factor Eaf N-terminal" evidence="2">
    <location>
        <begin position="13"/>
        <end position="115"/>
    </location>
</feature>
<feature type="compositionally biased region" description="Basic and acidic residues" evidence="1">
    <location>
        <begin position="194"/>
        <end position="203"/>
    </location>
</feature>
<feature type="compositionally biased region" description="Basic and acidic residues" evidence="1">
    <location>
        <begin position="254"/>
        <end position="266"/>
    </location>
</feature>
<dbReference type="OMA" id="VDSTFHM"/>
<dbReference type="Proteomes" id="UP000028545">
    <property type="component" value="Unassembled WGS sequence"/>
</dbReference>
<dbReference type="InterPro" id="IPR019194">
    <property type="entry name" value="Tscrpt_elong_fac_Eaf_N"/>
</dbReference>
<keyword evidence="4" id="KW-1185">Reference proteome</keyword>
<name>A0A084G1X8_PSEDA</name>
<feature type="compositionally biased region" description="Acidic residues" evidence="1">
    <location>
        <begin position="213"/>
        <end position="224"/>
    </location>
</feature>
<dbReference type="RefSeq" id="XP_016641139.1">
    <property type="nucleotide sequence ID" value="XM_016789312.1"/>
</dbReference>
<feature type="compositionally biased region" description="Acidic residues" evidence="1">
    <location>
        <begin position="267"/>
        <end position="280"/>
    </location>
</feature>
<dbReference type="Pfam" id="PF09816">
    <property type="entry name" value="EAF"/>
    <property type="match status" value="1"/>
</dbReference>
<dbReference type="AlphaFoldDB" id="A0A084G1X8"/>
<dbReference type="EMBL" id="JOWA01000110">
    <property type="protein sequence ID" value="KEZ41340.1"/>
    <property type="molecule type" value="Genomic_DNA"/>
</dbReference>
<evidence type="ECO:0000313" key="4">
    <source>
        <dbReference type="Proteomes" id="UP000028545"/>
    </source>
</evidence>
<dbReference type="GeneID" id="27726523"/>
<evidence type="ECO:0000256" key="1">
    <source>
        <dbReference type="SAM" id="MobiDB-lite"/>
    </source>
</evidence>
<organism evidence="3 4">
    <name type="scientific">Pseudallescheria apiosperma</name>
    <name type="common">Scedosporium apiospermum</name>
    <dbReference type="NCBI Taxonomy" id="563466"/>
    <lineage>
        <taxon>Eukaryota</taxon>
        <taxon>Fungi</taxon>
        <taxon>Dikarya</taxon>
        <taxon>Ascomycota</taxon>
        <taxon>Pezizomycotina</taxon>
        <taxon>Sordariomycetes</taxon>
        <taxon>Hypocreomycetidae</taxon>
        <taxon>Microascales</taxon>
        <taxon>Microascaceae</taxon>
        <taxon>Scedosporium</taxon>
    </lineage>
</organism>
<accession>A0A084G1X8</accession>
<protein>
    <recommendedName>
        <fullName evidence="2">Transcription elongation factor Eaf N-terminal domain-containing protein</fullName>
    </recommendedName>
</protein>
<feature type="compositionally biased region" description="Low complexity" evidence="1">
    <location>
        <begin position="147"/>
        <end position="161"/>
    </location>
</feature>
<gene>
    <name evidence="3" type="ORF">SAPIO_CDS7451</name>
</gene>
<feature type="region of interest" description="Disordered" evidence="1">
    <location>
        <begin position="143"/>
        <end position="322"/>
    </location>
</feature>